<dbReference type="Proteomes" id="UP001176941">
    <property type="component" value="Unassembled WGS sequence"/>
</dbReference>
<evidence type="ECO:0000313" key="1">
    <source>
        <dbReference type="EMBL" id="CAI9149134.1"/>
    </source>
</evidence>
<reference evidence="1" key="1">
    <citation type="submission" date="2023-04" db="EMBL/GenBank/DDBJ databases">
        <authorList>
            <consortium name="ELIXIR-Norway"/>
        </authorList>
    </citation>
    <scope>NUCLEOTIDE SEQUENCE [LARGE SCALE GENOMIC DNA]</scope>
</reference>
<gene>
    <name evidence="1" type="ORF">MRATA1EN1_LOCUS30752</name>
</gene>
<sequence length="199" mass="22777">MSLTNGIYYDCLVSHRATRRYNICAERDSRRLTRLPANSPRQRLTSPRLNFVKMHYLLPDYYITHSRHKADLQQQTRRSRPLRPPASVTLPSDAHTLIGIRGRRTYPQVRLAYSVTRIIGMLDMVPEYSVIRLIEQSAPRHDLLAGCSDHALTPGQTAEIRENTRRYVCTIGIDCVNLLKADFCADATANQTDRNEAPQ</sequence>
<protein>
    <submittedName>
        <fullName evidence="1">Uncharacterized protein</fullName>
    </submittedName>
</protein>
<name>A0ABN8XIC7_RANTA</name>
<keyword evidence="2" id="KW-1185">Reference proteome</keyword>
<comment type="caution">
    <text evidence="1">The sequence shown here is derived from an EMBL/GenBank/DDBJ whole genome shotgun (WGS) entry which is preliminary data.</text>
</comment>
<dbReference type="EMBL" id="CATKSN020000138">
    <property type="protein sequence ID" value="CAI9149134.1"/>
    <property type="molecule type" value="Genomic_DNA"/>
</dbReference>
<proteinExistence type="predicted"/>
<organism evidence="1 2">
    <name type="scientific">Rangifer tarandus platyrhynchus</name>
    <name type="common">Svalbard reindeer</name>
    <dbReference type="NCBI Taxonomy" id="3082113"/>
    <lineage>
        <taxon>Eukaryota</taxon>
        <taxon>Metazoa</taxon>
        <taxon>Chordata</taxon>
        <taxon>Craniata</taxon>
        <taxon>Vertebrata</taxon>
        <taxon>Euteleostomi</taxon>
        <taxon>Mammalia</taxon>
        <taxon>Eutheria</taxon>
        <taxon>Laurasiatheria</taxon>
        <taxon>Artiodactyla</taxon>
        <taxon>Ruminantia</taxon>
        <taxon>Pecora</taxon>
        <taxon>Cervidae</taxon>
        <taxon>Odocoileinae</taxon>
        <taxon>Rangifer</taxon>
    </lineage>
</organism>
<accession>A0ABN8XIC7</accession>
<evidence type="ECO:0000313" key="2">
    <source>
        <dbReference type="Proteomes" id="UP001176941"/>
    </source>
</evidence>